<evidence type="ECO:0000256" key="2">
    <source>
        <dbReference type="ARBA" id="ARBA00023015"/>
    </source>
</evidence>
<organism evidence="6">
    <name type="scientific">uncultured Alphaproteobacteria bacterium</name>
    <dbReference type="NCBI Taxonomy" id="91750"/>
    <lineage>
        <taxon>Bacteria</taxon>
        <taxon>Pseudomonadati</taxon>
        <taxon>Pseudomonadota</taxon>
        <taxon>Alphaproteobacteria</taxon>
        <taxon>environmental samples</taxon>
    </lineage>
</organism>
<dbReference type="SUPFAM" id="SSF53850">
    <property type="entry name" value="Periplasmic binding protein-like II"/>
    <property type="match status" value="1"/>
</dbReference>
<evidence type="ECO:0000256" key="4">
    <source>
        <dbReference type="ARBA" id="ARBA00023163"/>
    </source>
</evidence>
<evidence type="ECO:0000313" key="6">
    <source>
        <dbReference type="EMBL" id="SBV96119.1"/>
    </source>
</evidence>
<dbReference type="Gene3D" id="1.10.10.10">
    <property type="entry name" value="Winged helix-like DNA-binding domain superfamily/Winged helix DNA-binding domain"/>
    <property type="match status" value="1"/>
</dbReference>
<dbReference type="GO" id="GO:0005829">
    <property type="term" value="C:cytosol"/>
    <property type="evidence" value="ECO:0007669"/>
    <property type="project" value="TreeGrafter"/>
</dbReference>
<dbReference type="AlphaFoldDB" id="A0A212J9N2"/>
<evidence type="ECO:0000259" key="5">
    <source>
        <dbReference type="PROSITE" id="PS50931"/>
    </source>
</evidence>
<dbReference type="GO" id="GO:0003677">
    <property type="term" value="F:DNA binding"/>
    <property type="evidence" value="ECO:0007669"/>
    <property type="project" value="UniProtKB-KW"/>
</dbReference>
<dbReference type="Pfam" id="PF03466">
    <property type="entry name" value="LysR_substrate"/>
    <property type="match status" value="1"/>
</dbReference>
<keyword evidence="3" id="KW-0238">DNA-binding</keyword>
<dbReference type="InterPro" id="IPR036390">
    <property type="entry name" value="WH_DNA-bd_sf"/>
</dbReference>
<reference evidence="6" key="1">
    <citation type="submission" date="2016-04" db="EMBL/GenBank/DDBJ databases">
        <authorList>
            <person name="Evans L.H."/>
            <person name="Alamgir A."/>
            <person name="Owens N."/>
            <person name="Weber N.D."/>
            <person name="Virtaneva K."/>
            <person name="Barbian K."/>
            <person name="Babar A."/>
            <person name="Rosenke K."/>
        </authorList>
    </citation>
    <scope>NUCLEOTIDE SEQUENCE</scope>
    <source>
        <strain evidence="6">86</strain>
    </source>
</reference>
<dbReference type="InterPro" id="IPR050950">
    <property type="entry name" value="HTH-type_LysR_regulators"/>
</dbReference>
<dbReference type="EMBL" id="FLUO01000001">
    <property type="protein sequence ID" value="SBV96119.1"/>
    <property type="molecule type" value="Genomic_DNA"/>
</dbReference>
<dbReference type="Gene3D" id="3.40.190.290">
    <property type="match status" value="1"/>
</dbReference>
<dbReference type="PROSITE" id="PS50931">
    <property type="entry name" value="HTH_LYSR"/>
    <property type="match status" value="1"/>
</dbReference>
<gene>
    <name evidence="6" type="ORF">KL86APRO_10718</name>
</gene>
<dbReference type="InterPro" id="IPR005119">
    <property type="entry name" value="LysR_subst-bd"/>
</dbReference>
<comment type="similarity">
    <text evidence="1">Belongs to the LysR transcriptional regulatory family.</text>
</comment>
<protein>
    <submittedName>
        <fullName evidence="6">Transcriptional regulator, LysR family</fullName>
    </submittedName>
</protein>
<dbReference type="SUPFAM" id="SSF46785">
    <property type="entry name" value="Winged helix' DNA-binding domain"/>
    <property type="match status" value="1"/>
</dbReference>
<feature type="domain" description="HTH lysR-type" evidence="5">
    <location>
        <begin position="1"/>
        <end position="56"/>
    </location>
</feature>
<dbReference type="GO" id="GO:0003700">
    <property type="term" value="F:DNA-binding transcription factor activity"/>
    <property type="evidence" value="ECO:0007669"/>
    <property type="project" value="InterPro"/>
</dbReference>
<keyword evidence="4" id="KW-0804">Transcription</keyword>
<dbReference type="PANTHER" id="PTHR30419">
    <property type="entry name" value="HTH-TYPE TRANSCRIPTIONAL REGULATOR YBHD"/>
    <property type="match status" value="1"/>
</dbReference>
<dbReference type="PRINTS" id="PR00039">
    <property type="entry name" value="HTHLYSR"/>
</dbReference>
<dbReference type="FunFam" id="1.10.10.10:FF:000001">
    <property type="entry name" value="LysR family transcriptional regulator"/>
    <property type="match status" value="1"/>
</dbReference>
<proteinExistence type="inferred from homology"/>
<evidence type="ECO:0000256" key="3">
    <source>
        <dbReference type="ARBA" id="ARBA00023125"/>
    </source>
</evidence>
<accession>A0A212J9N2</accession>
<sequence>MDFRTLRAFVEVLRRGGFSAAAASLNSTQPTVSKSVKQLEDELGAPLIDRARMTATAAGEIALKRAQAILAERDDLLRELGELRGLKRGALSLGISPIGGSTLFAPLFAVYAKRYPQIDIRLQEQGSRRLEEMVMEGEVELAASLLPVGGEFDFQPVRTEPMVALLPPGHPARGRATVTVAALRDTPQVLFDSAFAINRLVEDAFARRGVAPEVAARSGQIDFMVELVAAGLGVAFMPESVAALHRHPSVAAVRFAEPGTDWQLALVWRKSGYLSAAARAWLDLTAEVYPVTETLPTTPS</sequence>
<dbReference type="PANTHER" id="PTHR30419:SF8">
    <property type="entry name" value="NITROGEN ASSIMILATION TRANSCRIPTIONAL ACTIVATOR-RELATED"/>
    <property type="match status" value="1"/>
</dbReference>
<evidence type="ECO:0000256" key="1">
    <source>
        <dbReference type="ARBA" id="ARBA00009437"/>
    </source>
</evidence>
<name>A0A212J9N2_9PROT</name>
<dbReference type="Pfam" id="PF00126">
    <property type="entry name" value="HTH_1"/>
    <property type="match status" value="1"/>
</dbReference>
<dbReference type="InterPro" id="IPR000847">
    <property type="entry name" value="LysR_HTH_N"/>
</dbReference>
<dbReference type="InterPro" id="IPR036388">
    <property type="entry name" value="WH-like_DNA-bd_sf"/>
</dbReference>
<keyword evidence="2" id="KW-0805">Transcription regulation</keyword>